<dbReference type="NCBIfam" id="NF009566">
    <property type="entry name" value="PRK13020.1"/>
    <property type="match status" value="1"/>
</dbReference>
<dbReference type="InterPro" id="IPR023366">
    <property type="entry name" value="ATP_synth_asu-like_sf"/>
</dbReference>
<dbReference type="InterPro" id="IPR017938">
    <property type="entry name" value="Riboflavin_synthase-like_b-brl"/>
</dbReference>
<keyword evidence="13" id="KW-1185">Reference proteome</keyword>
<keyword evidence="8" id="KW-0677">Repeat</keyword>
<proteinExistence type="predicted"/>
<evidence type="ECO:0000256" key="6">
    <source>
        <dbReference type="ARBA" id="ARBA00022619"/>
    </source>
</evidence>
<feature type="domain" description="Lumazine-binding" evidence="11">
    <location>
        <begin position="1"/>
        <end position="96"/>
    </location>
</feature>
<dbReference type="PANTHER" id="PTHR21098:SF12">
    <property type="entry name" value="RIBOFLAVIN SYNTHASE"/>
    <property type="match status" value="1"/>
</dbReference>
<keyword evidence="7 12" id="KW-0808">Transferase</keyword>
<dbReference type="EMBL" id="JBHTLU010000044">
    <property type="protein sequence ID" value="MFD1224317.1"/>
    <property type="molecule type" value="Genomic_DNA"/>
</dbReference>
<dbReference type="PANTHER" id="PTHR21098">
    <property type="entry name" value="RIBOFLAVIN SYNTHASE ALPHA CHAIN"/>
    <property type="match status" value="1"/>
</dbReference>
<dbReference type="Pfam" id="PF00677">
    <property type="entry name" value="Lum_binding"/>
    <property type="match status" value="2"/>
</dbReference>
<dbReference type="GO" id="GO:0004746">
    <property type="term" value="F:riboflavin synthase activity"/>
    <property type="evidence" value="ECO:0007669"/>
    <property type="project" value="UniProtKB-EC"/>
</dbReference>
<dbReference type="PROSITE" id="PS51177">
    <property type="entry name" value="LUMAZINE_BIND"/>
    <property type="match status" value="2"/>
</dbReference>
<dbReference type="PIRSF" id="PIRSF000498">
    <property type="entry name" value="Riboflavin_syn_A"/>
    <property type="match status" value="1"/>
</dbReference>
<evidence type="ECO:0000256" key="10">
    <source>
        <dbReference type="PROSITE-ProRule" id="PRU00524"/>
    </source>
</evidence>
<dbReference type="SUPFAM" id="SSF63380">
    <property type="entry name" value="Riboflavin synthase domain-like"/>
    <property type="match status" value="2"/>
</dbReference>
<dbReference type="Proteomes" id="UP001597180">
    <property type="component" value="Unassembled WGS sequence"/>
</dbReference>
<dbReference type="EC" id="2.5.1.9" evidence="4 9"/>
<feature type="repeat" description="Lumazine-binding" evidence="10">
    <location>
        <begin position="1"/>
        <end position="96"/>
    </location>
</feature>
<comment type="function">
    <text evidence="2">Catalyzes the dismutation of two molecules of 6,7-dimethyl-8-ribityllumazine, resulting in the formation of riboflavin and 5-amino-6-(D-ribitylamino)uracil.</text>
</comment>
<reference evidence="13" key="1">
    <citation type="journal article" date="2019" name="Int. J. Syst. Evol. Microbiol.">
        <title>The Global Catalogue of Microorganisms (GCM) 10K type strain sequencing project: providing services to taxonomists for standard genome sequencing and annotation.</title>
        <authorList>
            <consortium name="The Broad Institute Genomics Platform"/>
            <consortium name="The Broad Institute Genome Sequencing Center for Infectious Disease"/>
            <person name="Wu L."/>
            <person name="Ma J."/>
        </authorList>
    </citation>
    <scope>NUCLEOTIDE SEQUENCE [LARGE SCALE GENOMIC DNA]</scope>
    <source>
        <strain evidence="13">CCUG 53270</strain>
    </source>
</reference>
<evidence type="ECO:0000256" key="3">
    <source>
        <dbReference type="ARBA" id="ARBA00004887"/>
    </source>
</evidence>
<comment type="catalytic activity">
    <reaction evidence="1">
        <text>2 6,7-dimethyl-8-(1-D-ribityl)lumazine + H(+) = 5-amino-6-(D-ribitylamino)uracil + riboflavin</text>
        <dbReference type="Rhea" id="RHEA:20772"/>
        <dbReference type="ChEBI" id="CHEBI:15378"/>
        <dbReference type="ChEBI" id="CHEBI:15934"/>
        <dbReference type="ChEBI" id="CHEBI:57986"/>
        <dbReference type="ChEBI" id="CHEBI:58201"/>
        <dbReference type="EC" id="2.5.1.9"/>
    </reaction>
</comment>
<evidence type="ECO:0000256" key="5">
    <source>
        <dbReference type="ARBA" id="ARBA00013950"/>
    </source>
</evidence>
<evidence type="ECO:0000256" key="1">
    <source>
        <dbReference type="ARBA" id="ARBA00000968"/>
    </source>
</evidence>
<organism evidence="12 13">
    <name type="scientific">Paenibacillus vulneris</name>
    <dbReference type="NCBI Taxonomy" id="1133364"/>
    <lineage>
        <taxon>Bacteria</taxon>
        <taxon>Bacillati</taxon>
        <taxon>Bacillota</taxon>
        <taxon>Bacilli</taxon>
        <taxon>Bacillales</taxon>
        <taxon>Paenibacillaceae</taxon>
        <taxon>Paenibacillus</taxon>
    </lineage>
</organism>
<dbReference type="RefSeq" id="WP_192704902.1">
    <property type="nucleotide sequence ID" value="NZ_BAABJG010000041.1"/>
</dbReference>
<evidence type="ECO:0000256" key="7">
    <source>
        <dbReference type="ARBA" id="ARBA00022679"/>
    </source>
</evidence>
<keyword evidence="6" id="KW-0686">Riboflavin biosynthesis</keyword>
<evidence type="ECO:0000256" key="4">
    <source>
        <dbReference type="ARBA" id="ARBA00012827"/>
    </source>
</evidence>
<comment type="caution">
    <text evidence="12">The sequence shown here is derived from an EMBL/GenBank/DDBJ whole genome shotgun (WGS) entry which is preliminary data.</text>
</comment>
<dbReference type="InterPro" id="IPR001783">
    <property type="entry name" value="Lumazine-bd"/>
</dbReference>
<protein>
    <recommendedName>
        <fullName evidence="5 9">Riboflavin synthase</fullName>
        <ecNumber evidence="4 9">2.5.1.9</ecNumber>
    </recommendedName>
</protein>
<comment type="pathway">
    <text evidence="3">Cofactor biosynthesis; riboflavin biosynthesis; riboflavin from 2-hydroxy-3-oxobutyl phosphate and 5-amino-6-(D-ribitylamino)uracil: step 2/2.</text>
</comment>
<dbReference type="NCBIfam" id="NF006767">
    <property type="entry name" value="PRK09289.1"/>
    <property type="match status" value="1"/>
</dbReference>
<accession>A0ABW3UV09</accession>
<evidence type="ECO:0000256" key="8">
    <source>
        <dbReference type="ARBA" id="ARBA00022737"/>
    </source>
</evidence>
<dbReference type="NCBIfam" id="TIGR00187">
    <property type="entry name" value="ribE"/>
    <property type="match status" value="1"/>
</dbReference>
<name>A0ABW3UV09_9BACL</name>
<evidence type="ECO:0000259" key="11">
    <source>
        <dbReference type="PROSITE" id="PS51177"/>
    </source>
</evidence>
<feature type="domain" description="Lumazine-binding" evidence="11">
    <location>
        <begin position="97"/>
        <end position="194"/>
    </location>
</feature>
<evidence type="ECO:0000313" key="13">
    <source>
        <dbReference type="Proteomes" id="UP001597180"/>
    </source>
</evidence>
<evidence type="ECO:0000256" key="9">
    <source>
        <dbReference type="NCBIfam" id="TIGR00187"/>
    </source>
</evidence>
<dbReference type="CDD" id="cd00402">
    <property type="entry name" value="Riboflavin_synthase_like"/>
    <property type="match status" value="1"/>
</dbReference>
<dbReference type="Gene3D" id="2.40.30.20">
    <property type="match status" value="2"/>
</dbReference>
<gene>
    <name evidence="12" type="primary">ribE</name>
    <name evidence="12" type="ORF">ACFQ4B_29850</name>
</gene>
<dbReference type="InterPro" id="IPR026017">
    <property type="entry name" value="Lumazine-bd_dom"/>
</dbReference>
<feature type="repeat" description="Lumazine-binding" evidence="10">
    <location>
        <begin position="97"/>
        <end position="194"/>
    </location>
</feature>
<sequence length="222" mass="24411">MFTGIIEEIGSMRRITRQGQAMILTIGARKILEDVHLGDSIAVNGVCLTVVQYDESSITVDVMPETFRRTSLHKLHVGDPVNLERAMLAGGRFGGHIVQGHVDSTGLITNRYQEENAVVFQIEPSELSILKYMIPHGSITIDGISLTLVQVTEQSFTVSIIPHTLAQTILQHKKAGDEVNLEADVLGKYMEKLMNHRMPGSGETARKKGTLTEAFLAENGFI</sequence>
<evidence type="ECO:0000256" key="2">
    <source>
        <dbReference type="ARBA" id="ARBA00002803"/>
    </source>
</evidence>
<evidence type="ECO:0000313" key="12">
    <source>
        <dbReference type="EMBL" id="MFD1224317.1"/>
    </source>
</evidence>